<keyword evidence="1" id="KW-0812">Transmembrane</keyword>
<dbReference type="EMBL" id="CP036281">
    <property type="protein sequence ID" value="QDU78798.1"/>
    <property type="molecule type" value="Genomic_DNA"/>
</dbReference>
<feature type="transmembrane region" description="Helical" evidence="1">
    <location>
        <begin position="64"/>
        <end position="83"/>
    </location>
</feature>
<keyword evidence="1" id="KW-0472">Membrane</keyword>
<accession>A0A518CHT8</accession>
<keyword evidence="3" id="KW-1185">Reference proteome</keyword>
<reference evidence="2 3" key="1">
    <citation type="submission" date="2019-02" db="EMBL/GenBank/DDBJ databases">
        <title>Deep-cultivation of Planctomycetes and their phenomic and genomic characterization uncovers novel biology.</title>
        <authorList>
            <person name="Wiegand S."/>
            <person name="Jogler M."/>
            <person name="Boedeker C."/>
            <person name="Pinto D."/>
            <person name="Vollmers J."/>
            <person name="Rivas-Marin E."/>
            <person name="Kohn T."/>
            <person name="Peeters S.H."/>
            <person name="Heuer A."/>
            <person name="Rast P."/>
            <person name="Oberbeckmann S."/>
            <person name="Bunk B."/>
            <person name="Jeske O."/>
            <person name="Meyerdierks A."/>
            <person name="Storesund J.E."/>
            <person name="Kallscheuer N."/>
            <person name="Luecker S."/>
            <person name="Lage O.M."/>
            <person name="Pohl T."/>
            <person name="Merkel B.J."/>
            <person name="Hornburger P."/>
            <person name="Mueller R.-W."/>
            <person name="Bruemmer F."/>
            <person name="Labrenz M."/>
            <person name="Spormann A.M."/>
            <person name="Op den Camp H."/>
            <person name="Overmann J."/>
            <person name="Amann R."/>
            <person name="Jetten M.S.M."/>
            <person name="Mascher T."/>
            <person name="Medema M.H."/>
            <person name="Devos D.P."/>
            <person name="Kaster A.-K."/>
            <person name="Ovreas L."/>
            <person name="Rohde M."/>
            <person name="Galperin M.Y."/>
            <person name="Jogler C."/>
        </authorList>
    </citation>
    <scope>NUCLEOTIDE SEQUENCE [LARGE SCALE GENOMIC DNA]</scope>
    <source>
        <strain evidence="2 3">Pla110</strain>
    </source>
</reference>
<organism evidence="2 3">
    <name type="scientific">Polystyrenella longa</name>
    <dbReference type="NCBI Taxonomy" id="2528007"/>
    <lineage>
        <taxon>Bacteria</taxon>
        <taxon>Pseudomonadati</taxon>
        <taxon>Planctomycetota</taxon>
        <taxon>Planctomycetia</taxon>
        <taxon>Planctomycetales</taxon>
        <taxon>Planctomycetaceae</taxon>
        <taxon>Polystyrenella</taxon>
    </lineage>
</organism>
<dbReference type="KEGG" id="plon:Pla110_05020"/>
<dbReference type="RefSeq" id="WP_144992829.1">
    <property type="nucleotide sequence ID" value="NZ_CP036281.1"/>
</dbReference>
<protein>
    <recommendedName>
        <fullName evidence="4">DUF304 domain-containing protein</fullName>
    </recommendedName>
</protein>
<proteinExistence type="predicted"/>
<name>A0A518CHT8_9PLAN</name>
<gene>
    <name evidence="2" type="ORF">Pla110_05020</name>
</gene>
<evidence type="ECO:0000313" key="2">
    <source>
        <dbReference type="EMBL" id="QDU78798.1"/>
    </source>
</evidence>
<dbReference type="Proteomes" id="UP000317178">
    <property type="component" value="Chromosome"/>
</dbReference>
<dbReference type="AlphaFoldDB" id="A0A518CHT8"/>
<evidence type="ECO:0008006" key="4">
    <source>
        <dbReference type="Google" id="ProtNLM"/>
    </source>
</evidence>
<feature type="transmembrane region" description="Helical" evidence="1">
    <location>
        <begin position="21"/>
        <end position="38"/>
    </location>
</feature>
<evidence type="ECO:0000256" key="1">
    <source>
        <dbReference type="SAM" id="Phobius"/>
    </source>
</evidence>
<sequence length="194" mass="22331">MKSLRIKQTPDGVRLIDFNPIAAIAAAAMWCMFFYFVLNLDDQGLLPPEITDEVNSPFDSSPRVATWFLLGVFGFMGLIMSLVSNFTRAQFNLSEGRVYWKRISLFGLSWRTLSTERITDLRLDVGHRFVAGNLKDDYRMRVILEVDGKPWPLSNSPHVMGQQELDEYRDQIDDLRGQLGFKVDSEESKKQFLK</sequence>
<evidence type="ECO:0000313" key="3">
    <source>
        <dbReference type="Proteomes" id="UP000317178"/>
    </source>
</evidence>
<keyword evidence="1" id="KW-1133">Transmembrane helix</keyword>
<dbReference type="OrthoDB" id="10020973at2"/>